<sequence length="1025" mass="111341">MPAAPLRTARLNMLAQHLSAGARSRSFSTGSVLRKEIQDAYILSAARTPTAKFNGSYLNVSAPQLGAVAIKSALEKSKVPTEKITDVYMGNVLSGSVGQAPARQAVIFAGLPETTEAITINKVCSSGLKAVVFAAQNIQMGLAEAQIAGGMENMSRVPYYINRSSSLPAFGHAKLEDGLIKDGLTDVYEQFHMGNCCENTVKKHNITREQQDEYAIQSYRNAQKAWANKAFAEEIAPVTVKGRKGDTVIDTDEGFQDIKFEKVPTLKPAFVRDGTGTVTAANSSTLNDGASALVLGNRSIAEKYGKDSRVLAKIVSYADAAMAPVDFPIAPAKAVPIALERAGITKDQVAVWEFNEAFAGVILANQKILGLEGAKVNPLGGAISLGHALGSSGSRILTTLLHQLKPGEYGVAAICNGGGAATAMVVQRTRSAPSTFTHDQPKRPPFPNNHPQTTPFIPPHCLPPASPRARARPGERMGNDSLVREFLSAIREQVRQQQGDALRAWLQVDSTSDPQYFKLAAELRSSFTTPASVDDIVEACLPQEDNVPEGQATAWPGFQSFIKDYLVFWRDIDFDDLAAAHQRLAGLVNSCATAFAHPSYGGMLLQASMSLSEMLARLTLMLNRRPDLMRKLRAGGGAGAGDEDKSIAESSAEIIQKIFTTCLTDRSSPRCSRPEGKKTGVYMFANLVLKLLFACRRTHLARMIFVNIASISPPLRLYPAAQRVTFLYYLGRFNFANHHACRAALCLEAAYRQTPAAFRAHRARILTYLIPSNMLLGRFPSAALLDRPEAAETLAPVFRPLCRAVRAGHFVAFQAHLATHERWLLERGLLLPLASRLRPLLWRSLSRRAFLLTYVPPPPAEAASSSRRAAATLDLAHLHTLAIYTQRRLEGWLPARPASSSAHHPRPPHCNPLLLRAVSNRVVDDGASTLAPPPGGPRRLRPNEGLVWGNAEVTYEDVEMVVAALVQMGLLHGFVAHGQSRFAIIGAKAKGSPLLAGWPNVWQAIQNRKYDEHVDLEHVPGWVKA</sequence>
<evidence type="ECO:0000259" key="14">
    <source>
        <dbReference type="Pfam" id="PF02803"/>
    </source>
</evidence>
<dbReference type="FunFam" id="3.40.47.10:FF:000007">
    <property type="entry name" value="acetyl-CoA acetyltransferase, mitochondrial"/>
    <property type="match status" value="1"/>
</dbReference>
<dbReference type="PANTHER" id="PTHR18919">
    <property type="entry name" value="ACETYL-COA C-ACYLTRANSFERASE"/>
    <property type="match status" value="1"/>
</dbReference>
<dbReference type="PROSITE" id="PS00099">
    <property type="entry name" value="THIOLASE_3"/>
    <property type="match status" value="1"/>
</dbReference>
<keyword evidence="11" id="KW-0012">Acyltransferase</keyword>
<comment type="subcellular location">
    <subcellularLocation>
        <location evidence="2">Mitochondrion</location>
    </subcellularLocation>
</comment>
<comment type="similarity">
    <text evidence="3">Belongs to the thiolase-like superfamily. Thiolase family.</text>
</comment>
<keyword evidence="7" id="KW-0479">Metal-binding</keyword>
<evidence type="ECO:0000256" key="11">
    <source>
        <dbReference type="ARBA" id="ARBA00023315"/>
    </source>
</evidence>
<evidence type="ECO:0000256" key="1">
    <source>
        <dbReference type="ARBA" id="ARBA00001958"/>
    </source>
</evidence>
<feature type="region of interest" description="Disordered" evidence="12">
    <location>
        <begin position="434"/>
        <end position="476"/>
    </location>
</feature>
<keyword evidence="9" id="KW-0630">Potassium</keyword>
<comment type="cofactor">
    <cofactor evidence="1">
        <name>K(+)</name>
        <dbReference type="ChEBI" id="CHEBI:29103"/>
    </cofactor>
</comment>
<keyword evidence="8" id="KW-0809">Transit peptide</keyword>
<evidence type="ECO:0000256" key="3">
    <source>
        <dbReference type="ARBA" id="ARBA00010982"/>
    </source>
</evidence>
<evidence type="ECO:0000313" key="16">
    <source>
        <dbReference type="Proteomes" id="UP001397290"/>
    </source>
</evidence>
<evidence type="ECO:0000256" key="10">
    <source>
        <dbReference type="ARBA" id="ARBA00023128"/>
    </source>
</evidence>
<name>A0AAW0RYP4_9HYPO</name>
<dbReference type="Proteomes" id="UP001397290">
    <property type="component" value="Unassembled WGS sequence"/>
</dbReference>
<dbReference type="EMBL" id="JAAHCF010000146">
    <property type="protein sequence ID" value="KAK8147458.1"/>
    <property type="molecule type" value="Genomic_DNA"/>
</dbReference>
<dbReference type="InterPro" id="IPR016039">
    <property type="entry name" value="Thiolase-like"/>
</dbReference>
<dbReference type="InterPro" id="IPR020615">
    <property type="entry name" value="Thiolase_acyl_enz_int_AS"/>
</dbReference>
<feature type="compositionally biased region" description="Pro residues" evidence="12">
    <location>
        <begin position="456"/>
        <end position="466"/>
    </location>
</feature>
<keyword evidence="10" id="KW-0496">Mitochondrion</keyword>
<evidence type="ECO:0000256" key="8">
    <source>
        <dbReference type="ARBA" id="ARBA00022946"/>
    </source>
</evidence>
<keyword evidence="16" id="KW-1185">Reference proteome</keyword>
<feature type="domain" description="Thiolase C-terminal" evidence="14">
    <location>
        <begin position="309"/>
        <end position="428"/>
    </location>
</feature>
<dbReference type="SMART" id="SM00753">
    <property type="entry name" value="PAM"/>
    <property type="match status" value="1"/>
</dbReference>
<evidence type="ECO:0000256" key="2">
    <source>
        <dbReference type="ARBA" id="ARBA00004173"/>
    </source>
</evidence>
<dbReference type="NCBIfam" id="TIGR01930">
    <property type="entry name" value="AcCoA-C-Actrans"/>
    <property type="match status" value="1"/>
</dbReference>
<dbReference type="Pfam" id="PF00108">
    <property type="entry name" value="Thiolase_N"/>
    <property type="match status" value="1"/>
</dbReference>
<evidence type="ECO:0000256" key="7">
    <source>
        <dbReference type="ARBA" id="ARBA00022723"/>
    </source>
</evidence>
<dbReference type="InterPro" id="IPR020616">
    <property type="entry name" value="Thiolase_N"/>
</dbReference>
<gene>
    <name evidence="15" type="ORF">G3M48_001588</name>
</gene>
<comment type="subunit">
    <text evidence="4">Homotetramer.</text>
</comment>
<dbReference type="EC" id="2.3.1.9" evidence="5"/>
<evidence type="ECO:0000259" key="13">
    <source>
        <dbReference type="Pfam" id="PF00108"/>
    </source>
</evidence>
<dbReference type="AlphaFoldDB" id="A0AAW0RYP4"/>
<dbReference type="GO" id="GO:0006635">
    <property type="term" value="P:fatty acid beta-oxidation"/>
    <property type="evidence" value="ECO:0007669"/>
    <property type="project" value="TreeGrafter"/>
</dbReference>
<dbReference type="PROSITE" id="PS00098">
    <property type="entry name" value="THIOLASE_1"/>
    <property type="match status" value="1"/>
</dbReference>
<evidence type="ECO:0000256" key="4">
    <source>
        <dbReference type="ARBA" id="ARBA00011881"/>
    </source>
</evidence>
<organism evidence="15 16">
    <name type="scientific">Beauveria asiatica</name>
    <dbReference type="NCBI Taxonomy" id="1069075"/>
    <lineage>
        <taxon>Eukaryota</taxon>
        <taxon>Fungi</taxon>
        <taxon>Dikarya</taxon>
        <taxon>Ascomycota</taxon>
        <taxon>Pezizomycotina</taxon>
        <taxon>Sordariomycetes</taxon>
        <taxon>Hypocreomycetidae</taxon>
        <taxon>Hypocreales</taxon>
        <taxon>Cordycipitaceae</taxon>
        <taxon>Beauveria</taxon>
    </lineage>
</organism>
<dbReference type="GO" id="GO:0003985">
    <property type="term" value="F:acetyl-CoA C-acetyltransferase activity"/>
    <property type="evidence" value="ECO:0007669"/>
    <property type="project" value="UniProtKB-EC"/>
</dbReference>
<feature type="domain" description="Thiolase N-terminal" evidence="13">
    <location>
        <begin position="41"/>
        <end position="298"/>
    </location>
</feature>
<evidence type="ECO:0000256" key="9">
    <source>
        <dbReference type="ARBA" id="ARBA00022958"/>
    </source>
</evidence>
<dbReference type="InterPro" id="IPR020617">
    <property type="entry name" value="Thiolase_C"/>
</dbReference>
<evidence type="ECO:0000256" key="6">
    <source>
        <dbReference type="ARBA" id="ARBA00022679"/>
    </source>
</evidence>
<accession>A0AAW0RYP4</accession>
<evidence type="ECO:0000256" key="5">
    <source>
        <dbReference type="ARBA" id="ARBA00012705"/>
    </source>
</evidence>
<dbReference type="GO" id="GO:0005739">
    <property type="term" value="C:mitochondrion"/>
    <property type="evidence" value="ECO:0007669"/>
    <property type="project" value="UniProtKB-SubCell"/>
</dbReference>
<evidence type="ECO:0000256" key="12">
    <source>
        <dbReference type="SAM" id="MobiDB-lite"/>
    </source>
</evidence>
<dbReference type="GO" id="GO:0046872">
    <property type="term" value="F:metal ion binding"/>
    <property type="evidence" value="ECO:0007669"/>
    <property type="project" value="UniProtKB-KW"/>
</dbReference>
<keyword evidence="6" id="KW-0808">Transferase</keyword>
<dbReference type="PANTHER" id="PTHR18919:SF156">
    <property type="entry name" value="ACETYL-COA ACETYLTRANSFERASE, MITOCHONDRIAL"/>
    <property type="match status" value="1"/>
</dbReference>
<dbReference type="SUPFAM" id="SSF53901">
    <property type="entry name" value="Thiolase-like"/>
    <property type="match status" value="2"/>
</dbReference>
<protein>
    <recommendedName>
        <fullName evidence="5">acetyl-CoA C-acetyltransferase</fullName>
        <ecNumber evidence="5">2.3.1.9</ecNumber>
    </recommendedName>
</protein>
<dbReference type="InterPro" id="IPR020610">
    <property type="entry name" value="Thiolase_AS"/>
</dbReference>
<dbReference type="Gene3D" id="3.40.47.10">
    <property type="match status" value="1"/>
</dbReference>
<comment type="caution">
    <text evidence="15">The sequence shown here is derived from an EMBL/GenBank/DDBJ whole genome shotgun (WGS) entry which is preliminary data.</text>
</comment>
<dbReference type="Pfam" id="PF02803">
    <property type="entry name" value="Thiolase_C"/>
    <property type="match status" value="1"/>
</dbReference>
<reference evidence="15 16" key="1">
    <citation type="submission" date="2020-02" db="EMBL/GenBank/DDBJ databases">
        <title>Comparative genomics of the hypocrealean fungal genus Beauvera.</title>
        <authorList>
            <person name="Showalter D.N."/>
            <person name="Bushley K.E."/>
            <person name="Rehner S.A."/>
        </authorList>
    </citation>
    <scope>NUCLEOTIDE SEQUENCE [LARGE SCALE GENOMIC DNA]</scope>
    <source>
        <strain evidence="15 16">ARSEF4384</strain>
    </source>
</reference>
<proteinExistence type="inferred from homology"/>
<dbReference type="CDD" id="cd00751">
    <property type="entry name" value="thiolase"/>
    <property type="match status" value="1"/>
</dbReference>
<evidence type="ECO:0000313" key="15">
    <source>
        <dbReference type="EMBL" id="KAK8147458.1"/>
    </source>
</evidence>
<dbReference type="InterPro" id="IPR002155">
    <property type="entry name" value="Thiolase"/>
</dbReference>